<gene>
    <name evidence="1" type="ORF">FAEPRAM212_01880</name>
</gene>
<organism evidence="1 2">
    <name type="scientific">Faecalibacterium prausnitzii M21/2</name>
    <dbReference type="NCBI Taxonomy" id="411485"/>
    <lineage>
        <taxon>Bacteria</taxon>
        <taxon>Bacillati</taxon>
        <taxon>Bacillota</taxon>
        <taxon>Clostridia</taxon>
        <taxon>Eubacteriales</taxon>
        <taxon>Oscillospiraceae</taxon>
        <taxon>Faecalibacterium</taxon>
    </lineage>
</organism>
<dbReference type="RefSeq" id="WP_005924603.1">
    <property type="nucleotide sequence ID" value="NZ_DS483502.1"/>
</dbReference>
<accession>A8SD05</accession>
<evidence type="ECO:0000313" key="2">
    <source>
        <dbReference type="Proteomes" id="UP000005945"/>
    </source>
</evidence>
<sequence length="53" mass="6146">MLSDEIKNVAIDNSKLNAMKRLVIKVEKENLKTNENTSQDMVKIVRKIIEKEC</sequence>
<dbReference type="Proteomes" id="UP000005945">
    <property type="component" value="Unassembled WGS sequence"/>
</dbReference>
<proteinExistence type="predicted"/>
<dbReference type="AlphaFoldDB" id="A8SD05"/>
<dbReference type="EMBL" id="ABED02000027">
    <property type="protein sequence ID" value="EDP21156.1"/>
    <property type="molecule type" value="Genomic_DNA"/>
</dbReference>
<reference evidence="1 2" key="1">
    <citation type="submission" date="2007-09" db="EMBL/GenBank/DDBJ databases">
        <title>Draft genome sequence of Faecalibacterium prausnitzii M21/2.</title>
        <authorList>
            <person name="Sudarsanam P."/>
            <person name="Ley R."/>
            <person name="Guruge J."/>
            <person name="Turnbaugh P.J."/>
            <person name="Mahowald M."/>
            <person name="Liep D."/>
            <person name="Gordon J."/>
        </authorList>
    </citation>
    <scope>NUCLEOTIDE SEQUENCE [LARGE SCALE GENOMIC DNA]</scope>
    <source>
        <strain evidence="1 2">M21/2</strain>
    </source>
</reference>
<comment type="caution">
    <text evidence="1">The sequence shown here is derived from an EMBL/GenBank/DDBJ whole genome shotgun (WGS) entry which is preliminary data.</text>
</comment>
<dbReference type="HOGENOM" id="CLU_213253_0_0_9"/>
<evidence type="ECO:0000313" key="1">
    <source>
        <dbReference type="EMBL" id="EDP21156.1"/>
    </source>
</evidence>
<protein>
    <submittedName>
        <fullName evidence="1">Uncharacterized protein</fullName>
    </submittedName>
</protein>
<dbReference type="GeneID" id="75069776"/>
<name>A8SD05_9FIRM</name>
<reference evidence="1 2" key="2">
    <citation type="submission" date="2007-09" db="EMBL/GenBank/DDBJ databases">
        <authorList>
            <person name="Fulton L."/>
            <person name="Clifton S."/>
            <person name="Fulton B."/>
            <person name="Xu J."/>
            <person name="Minx P."/>
            <person name="Pepin K.H."/>
            <person name="Johnson M."/>
            <person name="Thiruvilangam P."/>
            <person name="Bhonagiri V."/>
            <person name="Nash W.E."/>
            <person name="Mardis E.R."/>
            <person name="Wilson R.K."/>
        </authorList>
    </citation>
    <scope>NUCLEOTIDE SEQUENCE [LARGE SCALE GENOMIC DNA]</scope>
    <source>
        <strain evidence="1 2">M21/2</strain>
    </source>
</reference>